<name>A0A418NFU5_9SPHN</name>
<feature type="domain" description="CheW-like" evidence="1">
    <location>
        <begin position="2"/>
        <end position="141"/>
    </location>
</feature>
<dbReference type="InterPro" id="IPR036061">
    <property type="entry name" value="CheW-like_dom_sf"/>
</dbReference>
<reference evidence="2 3" key="1">
    <citation type="submission" date="2018-08" db="EMBL/GenBank/DDBJ databases">
        <title>Altererythrobacter sp.Ery1 and Ery12, the genome sequencing of novel strains in genus Alterythrobacter.</title>
        <authorList>
            <person name="Cheng H."/>
            <person name="Wu Y.-H."/>
            <person name="Fang C."/>
            <person name="Xu X.-W."/>
        </authorList>
    </citation>
    <scope>NUCLEOTIDE SEQUENCE [LARGE SCALE GENOMIC DNA]</scope>
    <source>
        <strain evidence="2 3">Ery1</strain>
    </source>
</reference>
<proteinExistence type="predicted"/>
<sequence length="144" mass="14592">MGSLLLLTRIGGRPAAFRAEDIGSIVELTEIAPVPRAPDFVAGLTGLRSRALTVIDSRKALALPGTPDPPDVRAPVVEVGGHAYALLVDRVDDVVAAEGEPTPPPATLGPAWARVACGMIETAAGPAVLIDVAALVAGPHRAAA</sequence>
<dbReference type="Gene3D" id="2.30.30.40">
    <property type="entry name" value="SH3 Domains"/>
    <property type="match status" value="1"/>
</dbReference>
<dbReference type="InterPro" id="IPR002545">
    <property type="entry name" value="CheW-lke_dom"/>
</dbReference>
<dbReference type="GO" id="GO:0007165">
    <property type="term" value="P:signal transduction"/>
    <property type="evidence" value="ECO:0007669"/>
    <property type="project" value="InterPro"/>
</dbReference>
<dbReference type="AlphaFoldDB" id="A0A418NFU5"/>
<dbReference type="RefSeq" id="WP_119513948.1">
    <property type="nucleotide sequence ID" value="NZ_QXFK01000018.1"/>
</dbReference>
<dbReference type="PANTHER" id="PTHR22617">
    <property type="entry name" value="CHEMOTAXIS SENSOR HISTIDINE KINASE-RELATED"/>
    <property type="match status" value="1"/>
</dbReference>
<dbReference type="Proteomes" id="UP000285092">
    <property type="component" value="Unassembled WGS sequence"/>
</dbReference>
<protein>
    <submittedName>
        <fullName evidence="2">Chemotaxis protein CheW</fullName>
    </submittedName>
</protein>
<evidence type="ECO:0000313" key="3">
    <source>
        <dbReference type="Proteomes" id="UP000285092"/>
    </source>
</evidence>
<evidence type="ECO:0000259" key="1">
    <source>
        <dbReference type="PROSITE" id="PS50851"/>
    </source>
</evidence>
<comment type="caution">
    <text evidence="2">The sequence shown here is derived from an EMBL/GenBank/DDBJ whole genome shotgun (WGS) entry which is preliminary data.</text>
</comment>
<dbReference type="EMBL" id="QXFK01000018">
    <property type="protein sequence ID" value="RIV76890.1"/>
    <property type="molecule type" value="Genomic_DNA"/>
</dbReference>
<dbReference type="Pfam" id="PF01584">
    <property type="entry name" value="CheW"/>
    <property type="match status" value="1"/>
</dbReference>
<accession>A0A418NFU5</accession>
<dbReference type="Gene3D" id="2.40.50.180">
    <property type="entry name" value="CheA-289, Domain 4"/>
    <property type="match status" value="1"/>
</dbReference>
<dbReference type="PROSITE" id="PS50851">
    <property type="entry name" value="CHEW"/>
    <property type="match status" value="1"/>
</dbReference>
<dbReference type="SMART" id="SM00260">
    <property type="entry name" value="CheW"/>
    <property type="match status" value="1"/>
</dbReference>
<gene>
    <name evidence="2" type="ORF">D2V04_12185</name>
</gene>
<dbReference type="GO" id="GO:0005829">
    <property type="term" value="C:cytosol"/>
    <property type="evidence" value="ECO:0007669"/>
    <property type="project" value="TreeGrafter"/>
</dbReference>
<evidence type="ECO:0000313" key="2">
    <source>
        <dbReference type="EMBL" id="RIV76890.1"/>
    </source>
</evidence>
<dbReference type="SUPFAM" id="SSF50341">
    <property type="entry name" value="CheW-like"/>
    <property type="match status" value="1"/>
</dbReference>
<dbReference type="InterPro" id="IPR039315">
    <property type="entry name" value="CheW"/>
</dbReference>
<dbReference type="GO" id="GO:0006935">
    <property type="term" value="P:chemotaxis"/>
    <property type="evidence" value="ECO:0007669"/>
    <property type="project" value="InterPro"/>
</dbReference>
<dbReference type="OrthoDB" id="7390823at2"/>
<organism evidence="2 3">
    <name type="scientific">Pelagerythrobacter aerophilus</name>
    <dbReference type="NCBI Taxonomy" id="2306995"/>
    <lineage>
        <taxon>Bacteria</taxon>
        <taxon>Pseudomonadati</taxon>
        <taxon>Pseudomonadota</taxon>
        <taxon>Alphaproteobacteria</taxon>
        <taxon>Sphingomonadales</taxon>
        <taxon>Erythrobacteraceae</taxon>
        <taxon>Pelagerythrobacter</taxon>
    </lineage>
</organism>
<dbReference type="PANTHER" id="PTHR22617:SF23">
    <property type="entry name" value="CHEMOTAXIS PROTEIN CHEW"/>
    <property type="match status" value="1"/>
</dbReference>
<keyword evidence="3" id="KW-1185">Reference proteome</keyword>